<comment type="similarity">
    <text evidence="1">Belongs to the peptidase C15 family.</text>
</comment>
<dbReference type="Gene3D" id="3.40.630.20">
    <property type="entry name" value="Peptidase C15, pyroglutamyl peptidase I-like"/>
    <property type="match status" value="1"/>
</dbReference>
<organism evidence="5 6">
    <name type="scientific">[Torrubiella] hemipterigena</name>
    <dbReference type="NCBI Taxonomy" id="1531966"/>
    <lineage>
        <taxon>Eukaryota</taxon>
        <taxon>Fungi</taxon>
        <taxon>Dikarya</taxon>
        <taxon>Ascomycota</taxon>
        <taxon>Pezizomycotina</taxon>
        <taxon>Sordariomycetes</taxon>
        <taxon>Hypocreomycetidae</taxon>
        <taxon>Hypocreales</taxon>
        <taxon>Clavicipitaceae</taxon>
        <taxon>Clavicipitaceae incertae sedis</taxon>
        <taxon>'Torrubiella' clade</taxon>
    </lineage>
</organism>
<proteinExistence type="inferred from homology"/>
<evidence type="ECO:0000313" key="6">
    <source>
        <dbReference type="Proteomes" id="UP000039046"/>
    </source>
</evidence>
<dbReference type="SUPFAM" id="SSF53182">
    <property type="entry name" value="Pyrrolidone carboxyl peptidase (pyroglutamate aminopeptidase)"/>
    <property type="match status" value="1"/>
</dbReference>
<evidence type="ECO:0008006" key="7">
    <source>
        <dbReference type="Google" id="ProtNLM"/>
    </source>
</evidence>
<accession>A0A0A1TTI2</accession>
<dbReference type="AlphaFoldDB" id="A0A0A1TTI2"/>
<evidence type="ECO:0000313" key="5">
    <source>
        <dbReference type="EMBL" id="CEJ95102.1"/>
    </source>
</evidence>
<evidence type="ECO:0000256" key="1">
    <source>
        <dbReference type="ARBA" id="ARBA00006641"/>
    </source>
</evidence>
<keyword evidence="2" id="KW-0645">Protease</keyword>
<dbReference type="InterPro" id="IPR016125">
    <property type="entry name" value="Peptidase_C15-like"/>
</dbReference>
<dbReference type="GO" id="GO:0008234">
    <property type="term" value="F:cysteine-type peptidase activity"/>
    <property type="evidence" value="ECO:0007669"/>
    <property type="project" value="UniProtKB-KW"/>
</dbReference>
<dbReference type="InterPro" id="IPR036440">
    <property type="entry name" value="Peptidase_C15-like_sf"/>
</dbReference>
<evidence type="ECO:0000256" key="2">
    <source>
        <dbReference type="ARBA" id="ARBA00022670"/>
    </source>
</evidence>
<dbReference type="PANTHER" id="PTHR23402">
    <property type="entry name" value="PROTEASE FAMILY C15 PYROGLUTAMYL-PEPTIDASE I-RELATED"/>
    <property type="match status" value="1"/>
</dbReference>
<keyword evidence="6" id="KW-1185">Reference proteome</keyword>
<evidence type="ECO:0000256" key="3">
    <source>
        <dbReference type="ARBA" id="ARBA00022801"/>
    </source>
</evidence>
<keyword evidence="4" id="KW-0788">Thiol protease</keyword>
<dbReference type="HOGENOM" id="CLU_043960_0_0_1"/>
<dbReference type="GO" id="GO:0006508">
    <property type="term" value="P:proteolysis"/>
    <property type="evidence" value="ECO:0007669"/>
    <property type="project" value="UniProtKB-KW"/>
</dbReference>
<gene>
    <name evidence="5" type="ORF">VHEMI10604</name>
</gene>
<evidence type="ECO:0000256" key="4">
    <source>
        <dbReference type="ARBA" id="ARBA00022807"/>
    </source>
</evidence>
<keyword evidence="3" id="KW-0378">Hydrolase</keyword>
<dbReference type="Pfam" id="PF01470">
    <property type="entry name" value="Peptidase_C15"/>
    <property type="match status" value="1"/>
</dbReference>
<reference evidence="5 6" key="1">
    <citation type="journal article" date="2015" name="Genome Announc.">
        <title>Draft Genome Sequence and Gene Annotation of the Entomopathogenic Fungus Verticillium hemipterigenum.</title>
        <authorList>
            <person name="Horn F."/>
            <person name="Habel A."/>
            <person name="Scharf D.H."/>
            <person name="Dworschak J."/>
            <person name="Brakhage A.A."/>
            <person name="Guthke R."/>
            <person name="Hertweck C."/>
            <person name="Linde J."/>
        </authorList>
    </citation>
    <scope>NUCLEOTIDE SEQUENCE [LARGE SCALE GENOMIC DNA]</scope>
</reference>
<sequence length="242" mass="27725">MGSQTDNKEEFTILVTGFGPFREQYPVNPSWEIAKGLPEYLPTVSAKVPKSRFAVDLPPVRILVHPEAIHVGYDNVRSLTPKFWDGNEYMGHKIDAAIHIGMAGPELQYKIERRAHRTGYDKKDVDGLLLKDETEGKLDENWIWHGLPDELLSELDIEDIHMRWQGNSPMDFDLRISEDAGHYLCDFIYYSSQALLLKQNRPRKVVFLHVPADASETSVERGREVARNLIRAIAESEISKRQ</sequence>
<dbReference type="STRING" id="1531966.A0A0A1TTI2"/>
<name>A0A0A1TTI2_9HYPO</name>
<protein>
    <recommendedName>
        <fullName evidence="7">Peptidase C15, pyroglutamyl peptidase I-like protein</fullName>
    </recommendedName>
</protein>
<dbReference type="OrthoDB" id="407146at2759"/>
<dbReference type="PANTHER" id="PTHR23402:SF1">
    <property type="entry name" value="PYROGLUTAMYL-PEPTIDASE I"/>
    <property type="match status" value="1"/>
</dbReference>
<dbReference type="Proteomes" id="UP000039046">
    <property type="component" value="Unassembled WGS sequence"/>
</dbReference>
<dbReference type="EMBL" id="CDHN01000008">
    <property type="protein sequence ID" value="CEJ95102.1"/>
    <property type="molecule type" value="Genomic_DNA"/>
</dbReference>